<dbReference type="EMBL" id="CP031306">
    <property type="protein sequence ID" value="QCC56661.1"/>
    <property type="molecule type" value="Genomic_DNA"/>
</dbReference>
<dbReference type="PIRSF" id="PIRSF030471">
    <property type="entry name" value="STR_Vng0742h_prd"/>
    <property type="match status" value="1"/>
</dbReference>
<evidence type="ECO:0000313" key="2">
    <source>
        <dbReference type="EMBL" id="QCC53329.1"/>
    </source>
</evidence>
<dbReference type="Proteomes" id="UP000296822">
    <property type="component" value="Plasmid unnamed1"/>
</dbReference>
<sequence>MTLTTCFTRLEPPTRTVTIYAPQPQPDIVDWFQTGVDAIDHRSLPDETAASQSFFNIHEDETFVAAVSLESAREFLEPPIYEPWTDAFDDAAYRRLIDVFESTVWRSLERRQLLAVSREIETRAWNVGSGTLRVGFQHATALEAMAPVYARLAAETALDIHVYIADDWNRPSIPGVTIHTNGDDEISSFWVLAFDGDGDPLRTSGLIARERADSGFDGLWTDETQLVARLERALRAVGE</sequence>
<name>A0A4D6HSZ2_9EURY</name>
<reference evidence="3 4" key="1">
    <citation type="journal article" date="2019" name="Nat. Commun.">
        <title>A new type of DNA phosphorothioation-based antiviral system in archaea.</title>
        <authorList>
            <person name="Xiong L."/>
            <person name="Liu S."/>
            <person name="Chen S."/>
            <person name="Xiao Y."/>
            <person name="Zhu B."/>
            <person name="Gao Y."/>
            <person name="Zhang Y."/>
            <person name="Chen B."/>
            <person name="Luo J."/>
            <person name="Deng Z."/>
            <person name="Chen X."/>
            <person name="Wang L."/>
            <person name="Chen S."/>
        </authorList>
    </citation>
    <scope>NUCLEOTIDE SEQUENCE [LARGE SCALE GENOMIC DNA]</scope>
    <source>
        <strain evidence="3 4">JCM 10635</strain>
        <plasmid evidence="3 4">unnamed1</plasmid>
    </source>
</reference>
<accession>A0A4D6HSZ2</accession>
<dbReference type="Pfam" id="PF10069">
    <property type="entry name" value="DICT"/>
    <property type="match status" value="1"/>
</dbReference>
<dbReference type="InterPro" id="IPR016954">
    <property type="entry name" value="Uncharacterised_Vng0742h"/>
</dbReference>
<geneLocation type="plasmid" evidence="3">
    <name>unnamed1</name>
</geneLocation>
<organism evidence="3 4">
    <name type="scientific">Natronorubrum bangense</name>
    <dbReference type="NCBI Taxonomy" id="61858"/>
    <lineage>
        <taxon>Archaea</taxon>
        <taxon>Methanobacteriati</taxon>
        <taxon>Methanobacteriota</taxon>
        <taxon>Stenosarchaea group</taxon>
        <taxon>Halobacteria</taxon>
        <taxon>Halobacteriales</taxon>
        <taxon>Natrialbaceae</taxon>
        <taxon>Natronorubrum</taxon>
    </lineage>
</organism>
<protein>
    <submittedName>
        <fullName evidence="3">Sensor protein</fullName>
    </submittedName>
</protein>
<dbReference type="AlphaFoldDB" id="A0A4D6HSZ2"/>
<gene>
    <name evidence="2" type="ORF">DV706_01830</name>
    <name evidence="3" type="ORF">DV706_19430</name>
</gene>
<keyword evidence="3" id="KW-0614">Plasmid</keyword>
<dbReference type="EMBL" id="CP031305">
    <property type="protein sequence ID" value="QCC53329.1"/>
    <property type="molecule type" value="Genomic_DNA"/>
</dbReference>
<dbReference type="RefSeq" id="WP_006068037.1">
    <property type="nucleotide sequence ID" value="NZ_CP031305.1"/>
</dbReference>
<dbReference type="GeneID" id="39853454"/>
<dbReference type="InterPro" id="IPR019278">
    <property type="entry name" value="DICT_dom"/>
</dbReference>
<dbReference type="Proteomes" id="UP000296822">
    <property type="component" value="Chromosome"/>
</dbReference>
<feature type="domain" description="DICT" evidence="1">
    <location>
        <begin position="108"/>
        <end position="210"/>
    </location>
</feature>
<evidence type="ECO:0000313" key="4">
    <source>
        <dbReference type="Proteomes" id="UP000296822"/>
    </source>
</evidence>
<dbReference type="KEGG" id="nbg:DV706_01830"/>
<evidence type="ECO:0000313" key="3">
    <source>
        <dbReference type="EMBL" id="QCC56661.1"/>
    </source>
</evidence>
<dbReference type="KEGG" id="nbg:DV706_19430"/>
<evidence type="ECO:0000259" key="1">
    <source>
        <dbReference type="Pfam" id="PF10069"/>
    </source>
</evidence>
<proteinExistence type="predicted"/>